<sequence>MRELNLQEEKLLEELISRSNIKIPSNWKNDLLVSPLHDGKMGSLTLFPHNTLNKERHFGVQVSECQFKDIDGVPVIASLYLDKDNELFELDIWKVDFSKLEMIPSHFEDVEYSNQIPKK</sequence>
<evidence type="ECO:0000259" key="1">
    <source>
        <dbReference type="Pfam" id="PF22480"/>
    </source>
</evidence>
<evidence type="ECO:0000313" key="3">
    <source>
        <dbReference type="Proteomes" id="UP000422221"/>
    </source>
</evidence>
<reference evidence="2 3" key="1">
    <citation type="journal article" date="2019" name="Nat. Med.">
        <title>A library of human gut bacterial isolates paired with longitudinal multiomics data enables mechanistic microbiome research.</title>
        <authorList>
            <person name="Poyet M."/>
            <person name="Groussin M."/>
            <person name="Gibbons S.M."/>
            <person name="Avila-Pacheco J."/>
            <person name="Jiang X."/>
            <person name="Kearney S.M."/>
            <person name="Perrotta A.R."/>
            <person name="Berdy B."/>
            <person name="Zhao S."/>
            <person name="Lieberman T.D."/>
            <person name="Swanson P.K."/>
            <person name="Smith M."/>
            <person name="Roesemann S."/>
            <person name="Alexander J.E."/>
            <person name="Rich S.A."/>
            <person name="Livny J."/>
            <person name="Vlamakis H."/>
            <person name="Clish C."/>
            <person name="Bullock K."/>
            <person name="Deik A."/>
            <person name="Scott J."/>
            <person name="Pierce K.A."/>
            <person name="Xavier R.J."/>
            <person name="Alm E.J."/>
        </authorList>
    </citation>
    <scope>NUCLEOTIDE SEQUENCE [LARGE SCALE GENOMIC DNA]</scope>
    <source>
        <strain evidence="2 3">BIOML-A10</strain>
    </source>
</reference>
<organism evidence="2 3">
    <name type="scientific">Bacteroides salyersiae</name>
    <dbReference type="NCBI Taxonomy" id="291644"/>
    <lineage>
        <taxon>Bacteria</taxon>
        <taxon>Pseudomonadati</taxon>
        <taxon>Bacteroidota</taxon>
        <taxon>Bacteroidia</taxon>
        <taxon>Bacteroidales</taxon>
        <taxon>Bacteroidaceae</taxon>
        <taxon>Bacteroides</taxon>
    </lineage>
</organism>
<protein>
    <recommendedName>
        <fullName evidence="1">DUF6984 domain-containing protein</fullName>
    </recommendedName>
</protein>
<name>A0A7J4XF87_9BACE</name>
<dbReference type="EMBL" id="VWMK01000019">
    <property type="protein sequence ID" value="KAA3760696.1"/>
    <property type="molecule type" value="Genomic_DNA"/>
</dbReference>
<dbReference type="RefSeq" id="WP_005926670.1">
    <property type="nucleotide sequence ID" value="NZ_CABKSE010000001.1"/>
</dbReference>
<feature type="domain" description="DUF6984" evidence="1">
    <location>
        <begin position="1"/>
        <end position="104"/>
    </location>
</feature>
<dbReference type="GeneID" id="93115552"/>
<gene>
    <name evidence="2" type="ORF">F3F73_17670</name>
</gene>
<accession>A0A7J4XF87</accession>
<proteinExistence type="predicted"/>
<comment type="caution">
    <text evidence="2">The sequence shown here is derived from an EMBL/GenBank/DDBJ whole genome shotgun (WGS) entry which is preliminary data.</text>
</comment>
<dbReference type="AlphaFoldDB" id="A0A7J4XF87"/>
<evidence type="ECO:0000313" key="2">
    <source>
        <dbReference type="EMBL" id="KAA3760696.1"/>
    </source>
</evidence>
<dbReference type="InterPro" id="IPR054253">
    <property type="entry name" value="DUF6984"/>
</dbReference>
<dbReference type="Pfam" id="PF22480">
    <property type="entry name" value="DUF6984"/>
    <property type="match status" value="1"/>
</dbReference>
<dbReference type="Proteomes" id="UP000422221">
    <property type="component" value="Unassembled WGS sequence"/>
</dbReference>